<gene>
    <name evidence="2" type="ORF">ABT211_03695</name>
</gene>
<dbReference type="Proteomes" id="UP001490365">
    <property type="component" value="Unassembled WGS sequence"/>
</dbReference>
<dbReference type="RefSeq" id="WP_351955096.1">
    <property type="nucleotide sequence ID" value="NZ_JBEOZM010000002.1"/>
</dbReference>
<dbReference type="EMBL" id="JBEOZM010000002">
    <property type="protein sequence ID" value="MER6266395.1"/>
    <property type="molecule type" value="Genomic_DNA"/>
</dbReference>
<keyword evidence="1" id="KW-1133">Transmembrane helix</keyword>
<evidence type="ECO:0000313" key="3">
    <source>
        <dbReference type="Proteomes" id="UP001490365"/>
    </source>
</evidence>
<protein>
    <recommendedName>
        <fullName evidence="4">Secreted protein</fullName>
    </recommendedName>
</protein>
<comment type="caution">
    <text evidence="2">The sequence shown here is derived from an EMBL/GenBank/DDBJ whole genome shotgun (WGS) entry which is preliminary data.</text>
</comment>
<sequence length="178" mass="19800">MTAFLQQLPALIGVVIGALGSYLAVVRGDRARFRREQEARWEERRLAVYSEYARALKKTVNLTYRVAAHLGNDPHPHPISPAEAGPQLAAATDGRDPAGEALIMLGSREVVEQAREWVTAVMAMERFMRSGTVDPDAWQDLLARQRACRERYYTAVRQDLALPPGHPALWPTRPASDG</sequence>
<evidence type="ECO:0000256" key="1">
    <source>
        <dbReference type="SAM" id="Phobius"/>
    </source>
</evidence>
<feature type="transmembrane region" description="Helical" evidence="1">
    <location>
        <begin position="6"/>
        <end position="25"/>
    </location>
</feature>
<organism evidence="2 3">
    <name type="scientific">Streptomyces sp. 900105755</name>
    <dbReference type="NCBI Taxonomy" id="3154389"/>
    <lineage>
        <taxon>Bacteria</taxon>
        <taxon>Bacillati</taxon>
        <taxon>Actinomycetota</taxon>
        <taxon>Actinomycetes</taxon>
        <taxon>Kitasatosporales</taxon>
        <taxon>Streptomycetaceae</taxon>
        <taxon>Streptomyces</taxon>
    </lineage>
</organism>
<keyword evidence="1" id="KW-0472">Membrane</keyword>
<keyword evidence="1" id="KW-0812">Transmembrane</keyword>
<accession>A0ABV1T8M6</accession>
<name>A0ABV1T8M6_9ACTN</name>
<proteinExistence type="predicted"/>
<evidence type="ECO:0000313" key="2">
    <source>
        <dbReference type="EMBL" id="MER6266395.1"/>
    </source>
</evidence>
<evidence type="ECO:0008006" key="4">
    <source>
        <dbReference type="Google" id="ProtNLM"/>
    </source>
</evidence>
<reference evidence="2 3" key="1">
    <citation type="submission" date="2024-06" db="EMBL/GenBank/DDBJ databases">
        <title>The Natural Products Discovery Center: Release of the First 8490 Sequenced Strains for Exploring Actinobacteria Biosynthetic Diversity.</title>
        <authorList>
            <person name="Kalkreuter E."/>
            <person name="Kautsar S.A."/>
            <person name="Yang D."/>
            <person name="Bader C.D."/>
            <person name="Teijaro C.N."/>
            <person name="Fluegel L."/>
            <person name="Davis C.M."/>
            <person name="Simpson J.R."/>
            <person name="Lauterbach L."/>
            <person name="Steele A.D."/>
            <person name="Gui C."/>
            <person name="Meng S."/>
            <person name="Li G."/>
            <person name="Viehrig K."/>
            <person name="Ye F."/>
            <person name="Su P."/>
            <person name="Kiefer A.F."/>
            <person name="Nichols A."/>
            <person name="Cepeda A.J."/>
            <person name="Yan W."/>
            <person name="Fan B."/>
            <person name="Jiang Y."/>
            <person name="Adhikari A."/>
            <person name="Zheng C.-J."/>
            <person name="Schuster L."/>
            <person name="Cowan T.M."/>
            <person name="Smanski M.J."/>
            <person name="Chevrette M.G."/>
            <person name="De Carvalho L.P.S."/>
            <person name="Shen B."/>
        </authorList>
    </citation>
    <scope>NUCLEOTIDE SEQUENCE [LARGE SCALE GENOMIC DNA]</scope>
    <source>
        <strain evidence="2 3">NPDC001694</strain>
    </source>
</reference>
<keyword evidence="3" id="KW-1185">Reference proteome</keyword>